<protein>
    <submittedName>
        <fullName evidence="7">Drug/metabolite transporter (DMT)-like permease</fullName>
    </submittedName>
</protein>
<evidence type="ECO:0000256" key="4">
    <source>
        <dbReference type="ARBA" id="ARBA00023136"/>
    </source>
</evidence>
<evidence type="ECO:0000259" key="6">
    <source>
        <dbReference type="Pfam" id="PF00892"/>
    </source>
</evidence>
<feature type="transmembrane region" description="Helical" evidence="5">
    <location>
        <begin position="265"/>
        <end position="283"/>
    </location>
</feature>
<dbReference type="PANTHER" id="PTHR32322">
    <property type="entry name" value="INNER MEMBRANE TRANSPORTER"/>
    <property type="match status" value="1"/>
</dbReference>
<comment type="subcellular location">
    <subcellularLocation>
        <location evidence="1">Membrane</location>
        <topology evidence="1">Multi-pass membrane protein</topology>
    </subcellularLocation>
</comment>
<dbReference type="AlphaFoldDB" id="A0A4R1H9Q1"/>
<sequence>MSVPAAFAGVILIWSTTPLAIQWSSEGGGYLFGVTARMALGLLFCLLAIRFTGVSMPWHGRARLAYAAAGLGIYGSMSLVYWGAQYVPSGWIAVLFGLSPLVTSLFAALWLSEQSLGLVRIGGMLLGLAGLAMMFLKSGEQGGYTELGIAAVLLSAVVHAASAVWVRRLSVELPALAVTGGGLTLAVPLFILTWLLFDGSWPAVLPERARFSIVYLALFGSLLGFFWYFYLLREVEAARVNLVTLVTPVTALLLGHWFNGEVIDAGVWFGTALIVGGLLIHQWDQLLRRPATG</sequence>
<name>A0A4R1H9Q1_9GAMM</name>
<feature type="domain" description="EamA" evidence="6">
    <location>
        <begin position="147"/>
        <end position="280"/>
    </location>
</feature>
<feature type="transmembrane region" description="Helical" evidence="5">
    <location>
        <begin position="118"/>
        <end position="136"/>
    </location>
</feature>
<dbReference type="SUPFAM" id="SSF103481">
    <property type="entry name" value="Multidrug resistance efflux transporter EmrE"/>
    <property type="match status" value="2"/>
</dbReference>
<keyword evidence="2 5" id="KW-0812">Transmembrane</keyword>
<feature type="transmembrane region" description="Helical" evidence="5">
    <location>
        <begin position="64"/>
        <end position="84"/>
    </location>
</feature>
<evidence type="ECO:0000256" key="2">
    <source>
        <dbReference type="ARBA" id="ARBA00022692"/>
    </source>
</evidence>
<evidence type="ECO:0000256" key="1">
    <source>
        <dbReference type="ARBA" id="ARBA00004141"/>
    </source>
</evidence>
<proteinExistence type="predicted"/>
<comment type="caution">
    <text evidence="7">The sequence shown here is derived from an EMBL/GenBank/DDBJ whole genome shotgun (WGS) entry which is preliminary data.</text>
</comment>
<keyword evidence="4 5" id="KW-0472">Membrane</keyword>
<keyword evidence="3 5" id="KW-1133">Transmembrane helix</keyword>
<feature type="transmembrane region" description="Helical" evidence="5">
    <location>
        <begin position="209"/>
        <end position="230"/>
    </location>
</feature>
<keyword evidence="8" id="KW-1185">Reference proteome</keyword>
<dbReference type="EMBL" id="SMFX01000001">
    <property type="protein sequence ID" value="TCK17251.1"/>
    <property type="molecule type" value="Genomic_DNA"/>
</dbReference>
<evidence type="ECO:0000313" key="8">
    <source>
        <dbReference type="Proteomes" id="UP000295707"/>
    </source>
</evidence>
<evidence type="ECO:0000256" key="3">
    <source>
        <dbReference type="ARBA" id="ARBA00022989"/>
    </source>
</evidence>
<dbReference type="Pfam" id="PF00892">
    <property type="entry name" value="EamA"/>
    <property type="match status" value="2"/>
</dbReference>
<feature type="domain" description="EamA" evidence="6">
    <location>
        <begin position="8"/>
        <end position="135"/>
    </location>
</feature>
<gene>
    <name evidence="7" type="ORF">DFR30_0474</name>
</gene>
<feature type="transmembrane region" description="Helical" evidence="5">
    <location>
        <begin position="242"/>
        <end position="259"/>
    </location>
</feature>
<feature type="transmembrane region" description="Helical" evidence="5">
    <location>
        <begin position="90"/>
        <end position="111"/>
    </location>
</feature>
<dbReference type="InterPro" id="IPR000620">
    <property type="entry name" value="EamA_dom"/>
</dbReference>
<dbReference type="InterPro" id="IPR037185">
    <property type="entry name" value="EmrE-like"/>
</dbReference>
<feature type="transmembrane region" description="Helical" evidence="5">
    <location>
        <begin position="148"/>
        <end position="166"/>
    </location>
</feature>
<dbReference type="OrthoDB" id="9776210at2"/>
<organism evidence="7 8">
    <name type="scientific">Thiogranum longum</name>
    <dbReference type="NCBI Taxonomy" id="1537524"/>
    <lineage>
        <taxon>Bacteria</taxon>
        <taxon>Pseudomonadati</taxon>
        <taxon>Pseudomonadota</taxon>
        <taxon>Gammaproteobacteria</taxon>
        <taxon>Chromatiales</taxon>
        <taxon>Ectothiorhodospiraceae</taxon>
        <taxon>Thiogranum</taxon>
    </lineage>
</organism>
<evidence type="ECO:0000313" key="7">
    <source>
        <dbReference type="EMBL" id="TCK17251.1"/>
    </source>
</evidence>
<dbReference type="PANTHER" id="PTHR32322:SF14">
    <property type="entry name" value="PROTEIN PAGO"/>
    <property type="match status" value="1"/>
</dbReference>
<feature type="transmembrane region" description="Helical" evidence="5">
    <location>
        <begin position="30"/>
        <end position="52"/>
    </location>
</feature>
<dbReference type="GO" id="GO:0016020">
    <property type="term" value="C:membrane"/>
    <property type="evidence" value="ECO:0007669"/>
    <property type="project" value="UniProtKB-SubCell"/>
</dbReference>
<accession>A0A4R1H9Q1</accession>
<dbReference type="Proteomes" id="UP000295707">
    <property type="component" value="Unassembled WGS sequence"/>
</dbReference>
<dbReference type="RefSeq" id="WP_132971141.1">
    <property type="nucleotide sequence ID" value="NZ_SMFX01000001.1"/>
</dbReference>
<evidence type="ECO:0000256" key="5">
    <source>
        <dbReference type="SAM" id="Phobius"/>
    </source>
</evidence>
<dbReference type="InterPro" id="IPR050638">
    <property type="entry name" value="AA-Vitamin_Transporters"/>
</dbReference>
<feature type="transmembrane region" description="Helical" evidence="5">
    <location>
        <begin position="173"/>
        <end position="197"/>
    </location>
</feature>
<reference evidence="7 8" key="1">
    <citation type="submission" date="2019-03" db="EMBL/GenBank/DDBJ databases">
        <title>Genomic Encyclopedia of Type Strains, Phase IV (KMG-IV): sequencing the most valuable type-strain genomes for metagenomic binning, comparative biology and taxonomic classification.</title>
        <authorList>
            <person name="Goeker M."/>
        </authorList>
    </citation>
    <scope>NUCLEOTIDE SEQUENCE [LARGE SCALE GENOMIC DNA]</scope>
    <source>
        <strain evidence="7 8">DSM 19610</strain>
    </source>
</reference>